<keyword evidence="4 7" id="KW-1133">Transmembrane helix</keyword>
<evidence type="ECO:0000259" key="8">
    <source>
        <dbReference type="Pfam" id="PF00999"/>
    </source>
</evidence>
<feature type="transmembrane region" description="Helical" evidence="7">
    <location>
        <begin position="268"/>
        <end position="286"/>
    </location>
</feature>
<dbReference type="PANTHER" id="PTHR31102">
    <property type="match status" value="1"/>
</dbReference>
<name>A0AAN8PJU2_PATCE</name>
<dbReference type="GO" id="GO:0016020">
    <property type="term" value="C:membrane"/>
    <property type="evidence" value="ECO:0007669"/>
    <property type="project" value="UniProtKB-SubCell"/>
</dbReference>
<dbReference type="InterPro" id="IPR051843">
    <property type="entry name" value="CPA1_transporter"/>
</dbReference>
<evidence type="ECO:0000256" key="2">
    <source>
        <dbReference type="ARBA" id="ARBA00007367"/>
    </source>
</evidence>
<evidence type="ECO:0000256" key="5">
    <source>
        <dbReference type="ARBA" id="ARBA00023136"/>
    </source>
</evidence>
<comment type="subcellular location">
    <subcellularLocation>
        <location evidence="1">Membrane</location>
        <topology evidence="1">Multi-pass membrane protein</topology>
    </subcellularLocation>
</comment>
<dbReference type="GO" id="GO:0015297">
    <property type="term" value="F:antiporter activity"/>
    <property type="evidence" value="ECO:0007669"/>
    <property type="project" value="InterPro"/>
</dbReference>
<reference evidence="9 10" key="1">
    <citation type="submission" date="2024-01" db="EMBL/GenBank/DDBJ databases">
        <title>The genome of the rayed Mediterranean limpet Patella caerulea (Linnaeus, 1758).</title>
        <authorList>
            <person name="Anh-Thu Weber A."/>
            <person name="Halstead-Nussloch G."/>
        </authorList>
    </citation>
    <scope>NUCLEOTIDE SEQUENCE [LARGE SCALE GENOMIC DNA]</scope>
    <source>
        <strain evidence="9">AATW-2023a</strain>
        <tissue evidence="9">Whole specimen</tissue>
    </source>
</reference>
<accession>A0AAN8PJU2</accession>
<feature type="transmembrane region" description="Helical" evidence="7">
    <location>
        <begin position="358"/>
        <end position="375"/>
    </location>
</feature>
<evidence type="ECO:0000256" key="3">
    <source>
        <dbReference type="ARBA" id="ARBA00022692"/>
    </source>
</evidence>
<feature type="transmembrane region" description="Helical" evidence="7">
    <location>
        <begin position="293"/>
        <end position="312"/>
    </location>
</feature>
<feature type="transmembrane region" description="Helical" evidence="7">
    <location>
        <begin position="226"/>
        <end position="248"/>
    </location>
</feature>
<dbReference type="PANTHER" id="PTHR31102:SF1">
    <property type="entry name" value="CATION_H+ EXCHANGER DOMAIN-CONTAINING PROTEIN"/>
    <property type="match status" value="1"/>
</dbReference>
<dbReference type="Pfam" id="PF00999">
    <property type="entry name" value="Na_H_Exchanger"/>
    <property type="match status" value="1"/>
</dbReference>
<dbReference type="AlphaFoldDB" id="A0AAN8PJU2"/>
<dbReference type="EMBL" id="JAZGQO010000011">
    <property type="protein sequence ID" value="KAK6173156.1"/>
    <property type="molecule type" value="Genomic_DNA"/>
</dbReference>
<dbReference type="InterPro" id="IPR006153">
    <property type="entry name" value="Cation/H_exchanger_TM"/>
</dbReference>
<evidence type="ECO:0000313" key="9">
    <source>
        <dbReference type="EMBL" id="KAK6173156.1"/>
    </source>
</evidence>
<feature type="transmembrane region" description="Helical" evidence="7">
    <location>
        <begin position="165"/>
        <end position="185"/>
    </location>
</feature>
<evidence type="ECO:0000313" key="10">
    <source>
        <dbReference type="Proteomes" id="UP001347796"/>
    </source>
</evidence>
<evidence type="ECO:0000256" key="1">
    <source>
        <dbReference type="ARBA" id="ARBA00004141"/>
    </source>
</evidence>
<feature type="transmembrane region" description="Helical" evidence="7">
    <location>
        <begin position="318"/>
        <end position="337"/>
    </location>
</feature>
<dbReference type="GO" id="GO:1902600">
    <property type="term" value="P:proton transmembrane transport"/>
    <property type="evidence" value="ECO:0007669"/>
    <property type="project" value="InterPro"/>
</dbReference>
<gene>
    <name evidence="9" type="ORF">SNE40_016665</name>
</gene>
<feature type="transmembrane region" description="Helical" evidence="7">
    <location>
        <begin position="447"/>
        <end position="476"/>
    </location>
</feature>
<dbReference type="InterPro" id="IPR038770">
    <property type="entry name" value="Na+/solute_symporter_sf"/>
</dbReference>
<organism evidence="9 10">
    <name type="scientific">Patella caerulea</name>
    <name type="common">Rayed Mediterranean limpet</name>
    <dbReference type="NCBI Taxonomy" id="87958"/>
    <lineage>
        <taxon>Eukaryota</taxon>
        <taxon>Metazoa</taxon>
        <taxon>Spiralia</taxon>
        <taxon>Lophotrochozoa</taxon>
        <taxon>Mollusca</taxon>
        <taxon>Gastropoda</taxon>
        <taxon>Patellogastropoda</taxon>
        <taxon>Patelloidea</taxon>
        <taxon>Patellidae</taxon>
        <taxon>Patella</taxon>
    </lineage>
</organism>
<dbReference type="Proteomes" id="UP001347796">
    <property type="component" value="Unassembled WGS sequence"/>
</dbReference>
<feature type="transmembrane region" description="Helical" evidence="7">
    <location>
        <begin position="76"/>
        <end position="95"/>
    </location>
</feature>
<sequence>MAGSGNEQSNGSTPRCIPCLAEYNEPDEDAGCFERLKYAFMCPPHGKVAMWISKILAAVAIWGTFWAILGDEALPGGNFFSILVLIYACVIAAALVELTPFPSLLGMLLVGFCLRNIPKIDVGRDIDKSWASTLRTIALVVILIRAGSGLDPNALKKVKWMALRLAFFPCVVEAAVDAVIAHFLLDFPWMWAFVMGFVFSAVSPAVVVPSMIGVQERGLGVDEGIPTLLIAACSVNDVIAISGFGIVLGMSFSNANLIYNIFHGPLELVIGVAFGVFSGVLFWFIPNKNSKNLLMYRFIMVTAFGLLATFGFRVAKFPGAGALGTLIMAFVAGIGWRHRGWTSTDYPIKGVLAKCWKVFQPLLFGLIGNAVSIENLQSGDIGIGVGMLFIGLAARLAVTFLSSFGMDFNLKEKLFITISWLPKATVQAAIGPVALDTARQENASEDVIAIATSILTFAVLSILITAPLGAAGIGLTAPILLKKSTRVDVDEDVEALESKESEKQDHHLNGVNNPAFQNSQSDVSVSEVITTKF</sequence>
<comment type="caution">
    <text evidence="9">The sequence shown here is derived from an EMBL/GenBank/DDBJ whole genome shotgun (WGS) entry which is preliminary data.</text>
</comment>
<keyword evidence="3 7" id="KW-0812">Transmembrane</keyword>
<feature type="compositionally biased region" description="Basic and acidic residues" evidence="6">
    <location>
        <begin position="498"/>
        <end position="508"/>
    </location>
</feature>
<comment type="similarity">
    <text evidence="2">Belongs to the monovalent cation:proton antiporter 1 (CPA1) transporter (TC 2.A.36) family.</text>
</comment>
<dbReference type="Gene3D" id="1.20.1530.20">
    <property type="match status" value="1"/>
</dbReference>
<protein>
    <recommendedName>
        <fullName evidence="8">Cation/H+ exchanger transmembrane domain-containing protein</fullName>
    </recommendedName>
</protein>
<feature type="region of interest" description="Disordered" evidence="6">
    <location>
        <begin position="498"/>
        <end position="518"/>
    </location>
</feature>
<feature type="domain" description="Cation/H+ exchanger transmembrane" evidence="8">
    <location>
        <begin position="90"/>
        <end position="465"/>
    </location>
</feature>
<keyword evidence="10" id="KW-1185">Reference proteome</keyword>
<evidence type="ECO:0000256" key="7">
    <source>
        <dbReference type="SAM" id="Phobius"/>
    </source>
</evidence>
<evidence type="ECO:0000256" key="4">
    <source>
        <dbReference type="ARBA" id="ARBA00022989"/>
    </source>
</evidence>
<proteinExistence type="inferred from homology"/>
<evidence type="ECO:0000256" key="6">
    <source>
        <dbReference type="SAM" id="MobiDB-lite"/>
    </source>
</evidence>
<feature type="transmembrane region" description="Helical" evidence="7">
    <location>
        <begin position="191"/>
        <end position="214"/>
    </location>
</feature>
<feature type="transmembrane region" description="Helical" evidence="7">
    <location>
        <begin position="48"/>
        <end position="69"/>
    </location>
</feature>
<feature type="transmembrane region" description="Helical" evidence="7">
    <location>
        <begin position="381"/>
        <end position="402"/>
    </location>
</feature>
<keyword evidence="5 7" id="KW-0472">Membrane</keyword>